<evidence type="ECO:0000256" key="4">
    <source>
        <dbReference type="ARBA" id="ARBA00022676"/>
    </source>
</evidence>
<evidence type="ECO:0000256" key="12">
    <source>
        <dbReference type="RuleBase" id="RU363075"/>
    </source>
</evidence>
<feature type="transmembrane region" description="Helical" evidence="12">
    <location>
        <begin position="95"/>
        <end position="113"/>
    </location>
</feature>
<evidence type="ECO:0000256" key="3">
    <source>
        <dbReference type="ARBA" id="ARBA00007063"/>
    </source>
</evidence>
<evidence type="ECO:0000313" key="14">
    <source>
        <dbReference type="Proteomes" id="UP001286456"/>
    </source>
</evidence>
<comment type="caution">
    <text evidence="13">The sequence shown here is derived from an EMBL/GenBank/DDBJ whole genome shotgun (WGS) entry which is preliminary data.</text>
</comment>
<evidence type="ECO:0000256" key="7">
    <source>
        <dbReference type="ARBA" id="ARBA00022824"/>
    </source>
</evidence>
<feature type="transmembrane region" description="Helical" evidence="12">
    <location>
        <begin position="325"/>
        <end position="345"/>
    </location>
</feature>
<gene>
    <name evidence="13" type="ORF">B0T19DRAFT_363836</name>
</gene>
<evidence type="ECO:0000256" key="10">
    <source>
        <dbReference type="ARBA" id="ARBA00044721"/>
    </source>
</evidence>
<comment type="pathway">
    <text evidence="2">Protein modification; protein glycosylation.</text>
</comment>
<feature type="transmembrane region" description="Helical" evidence="12">
    <location>
        <begin position="249"/>
        <end position="268"/>
    </location>
</feature>
<protein>
    <recommendedName>
        <fullName evidence="12">Mannosyltransferase</fullName>
        <ecNumber evidence="12">2.4.1.-</ecNumber>
    </recommendedName>
</protein>
<evidence type="ECO:0000256" key="6">
    <source>
        <dbReference type="ARBA" id="ARBA00022692"/>
    </source>
</evidence>
<dbReference type="EMBL" id="JAUEPO010000001">
    <property type="protein sequence ID" value="KAK3335400.1"/>
    <property type="molecule type" value="Genomic_DNA"/>
</dbReference>
<keyword evidence="5" id="KW-0808">Transferase</keyword>
<feature type="transmembrane region" description="Helical" evidence="12">
    <location>
        <begin position="177"/>
        <end position="207"/>
    </location>
</feature>
<dbReference type="AlphaFoldDB" id="A0AAE0J2D2"/>
<evidence type="ECO:0000256" key="11">
    <source>
        <dbReference type="ARBA" id="ARBA00048899"/>
    </source>
</evidence>
<dbReference type="Pfam" id="PF03901">
    <property type="entry name" value="Glyco_transf_22"/>
    <property type="match status" value="1"/>
</dbReference>
<feature type="transmembrane region" description="Helical" evidence="12">
    <location>
        <begin position="352"/>
        <end position="378"/>
    </location>
</feature>
<comment type="subcellular location">
    <subcellularLocation>
        <location evidence="1 12">Endoplasmic reticulum membrane</location>
        <topology evidence="1 12">Multi-pass membrane protein</topology>
    </subcellularLocation>
</comment>
<keyword evidence="6 12" id="KW-0812">Transmembrane</keyword>
<keyword evidence="8 12" id="KW-1133">Transmembrane helix</keyword>
<reference evidence="13" key="1">
    <citation type="journal article" date="2023" name="Mol. Phylogenet. Evol.">
        <title>Genome-scale phylogeny and comparative genomics of the fungal order Sordariales.</title>
        <authorList>
            <person name="Hensen N."/>
            <person name="Bonometti L."/>
            <person name="Westerberg I."/>
            <person name="Brannstrom I.O."/>
            <person name="Guillou S."/>
            <person name="Cros-Aarteil S."/>
            <person name="Calhoun S."/>
            <person name="Haridas S."/>
            <person name="Kuo A."/>
            <person name="Mondo S."/>
            <person name="Pangilinan J."/>
            <person name="Riley R."/>
            <person name="LaButti K."/>
            <person name="Andreopoulos B."/>
            <person name="Lipzen A."/>
            <person name="Chen C."/>
            <person name="Yan M."/>
            <person name="Daum C."/>
            <person name="Ng V."/>
            <person name="Clum A."/>
            <person name="Steindorff A."/>
            <person name="Ohm R.A."/>
            <person name="Martin F."/>
            <person name="Silar P."/>
            <person name="Natvig D.O."/>
            <person name="Lalanne C."/>
            <person name="Gautier V."/>
            <person name="Ament-Velasquez S.L."/>
            <person name="Kruys A."/>
            <person name="Hutchinson M.I."/>
            <person name="Powell A.J."/>
            <person name="Barry K."/>
            <person name="Miller A.N."/>
            <person name="Grigoriev I.V."/>
            <person name="Debuchy R."/>
            <person name="Gladieux P."/>
            <person name="Hiltunen Thoren M."/>
            <person name="Johannesson H."/>
        </authorList>
    </citation>
    <scope>NUCLEOTIDE SEQUENCE</scope>
    <source>
        <strain evidence="13">SMH4131-1</strain>
    </source>
</reference>
<keyword evidence="7 12" id="KW-0256">Endoplasmic reticulum</keyword>
<feature type="transmembrane region" description="Helical" evidence="12">
    <location>
        <begin position="149"/>
        <end position="165"/>
    </location>
</feature>
<dbReference type="PANTHER" id="PTHR22760:SF1">
    <property type="entry name" value="DOL-P-MAN:MAN(7)GLCNAC(2)-PP-DOL ALPHA-1,6-MANNOSYLTRANSFERASE"/>
    <property type="match status" value="1"/>
</dbReference>
<dbReference type="Proteomes" id="UP001286456">
    <property type="component" value="Unassembled WGS sequence"/>
</dbReference>
<evidence type="ECO:0000256" key="5">
    <source>
        <dbReference type="ARBA" id="ARBA00022679"/>
    </source>
</evidence>
<dbReference type="InterPro" id="IPR005599">
    <property type="entry name" value="GPI_mannosylTrfase"/>
</dbReference>
<proteinExistence type="inferred from homology"/>
<feature type="transmembrane region" description="Helical" evidence="12">
    <location>
        <begin position="219"/>
        <end position="237"/>
    </location>
</feature>
<keyword evidence="9 12" id="KW-0472">Membrane</keyword>
<comment type="similarity">
    <text evidence="3 12">Belongs to the glycosyltransferase 22 family.</text>
</comment>
<dbReference type="GO" id="GO:0006487">
    <property type="term" value="P:protein N-linked glycosylation"/>
    <property type="evidence" value="ECO:0007669"/>
    <property type="project" value="TreeGrafter"/>
</dbReference>
<dbReference type="PANTHER" id="PTHR22760">
    <property type="entry name" value="GLYCOSYLTRANSFERASE"/>
    <property type="match status" value="1"/>
</dbReference>
<comment type="catalytic activity">
    <reaction evidence="11">
        <text>an alpha-D-Man-(1-&gt;2)-alpha-D-Man-(1-&gt;2)-alpha-D-Man-(1-&gt;3)-[alpha-D-Man-(1-&gt;2)-alpha-D-Man-(1-&gt;3)-alpha-D-Man-(1-&gt;6)]-beta-D-Man-(1-&gt;4)-beta-D-GlcNAc-(1-&gt;4)-alpha-D-GlcNAc-diphospho-di-trans,poly-cis-dolichol + a di-trans,poly-cis-dolichyl beta-D-mannosyl phosphate = an alpha-D-Man-(1-&gt;2)-alpha-D-Man-(1-&gt;2)-alpha-D-Man-(1-&gt;3)-[alpha-D-Man-(1-&gt;2)-alpha-D-Man-(1-&gt;3)-[alpha-D-Man-(1-&gt;6)]-alpha-D-Man-(1-&gt;6)]-beta-D-Man-(1-&gt;4)-beta-D-GlcNAc-(1-&gt;4)-alpha-D-GlcNAc-diphospho-di-trans,poly-cis-dolichol + a di-trans,poly-cis-dolichyl phosphate + H(+)</text>
        <dbReference type="Rhea" id="RHEA:29535"/>
        <dbReference type="Rhea" id="RHEA-COMP:19498"/>
        <dbReference type="Rhea" id="RHEA-COMP:19501"/>
        <dbReference type="Rhea" id="RHEA-COMP:19518"/>
        <dbReference type="Rhea" id="RHEA-COMP:19519"/>
        <dbReference type="ChEBI" id="CHEBI:15378"/>
        <dbReference type="ChEBI" id="CHEBI:57683"/>
        <dbReference type="ChEBI" id="CHEBI:58211"/>
        <dbReference type="ChEBI" id="CHEBI:132517"/>
        <dbReference type="ChEBI" id="CHEBI:132519"/>
        <dbReference type="EC" id="2.4.1.260"/>
    </reaction>
    <physiologicalReaction direction="left-to-right" evidence="11">
        <dbReference type="Rhea" id="RHEA:29536"/>
    </physiologicalReaction>
</comment>
<comment type="function">
    <text evidence="10">Mannosyltransferase that operates in the biosynthetic pathway of dolichol-linked oligosaccharides, the glycan precursors employed in protein asparagine (N)-glycosylation. The assembly of dolichol-linked oligosaccharides begins on the cytosolic side of the endoplasmic reticulum membrane and finishes in its lumen. The sequential addition of sugars to dolichol pyrophosphate produces dolichol-linked oligosaccharides containing fourteen sugars, including two GlcNAcs, nine mannoses and three glucoses. Once assembled, the oligosaccharide is transferred from the lipid to nascent proteins by oligosaccharyltransferases. In the lumen of the endoplasmic reticulum, adds the eighth mannose residue in an alpha-1,6 linkage onto Man(7)GlcNAc(2)-PP-dolichol to produce Man(8)GlcNAc(2)-PP-dolichol.</text>
</comment>
<keyword evidence="4 12" id="KW-0328">Glycosyltransferase</keyword>
<name>A0AAE0J2D2_9PEZI</name>
<evidence type="ECO:0000256" key="9">
    <source>
        <dbReference type="ARBA" id="ARBA00023136"/>
    </source>
</evidence>
<dbReference type="GO" id="GO:0005789">
    <property type="term" value="C:endoplasmic reticulum membrane"/>
    <property type="evidence" value="ECO:0007669"/>
    <property type="project" value="UniProtKB-SubCell"/>
</dbReference>
<dbReference type="GO" id="GO:0052917">
    <property type="term" value="F:dol-P-Man:Man(7)GlcNAc(2)-PP-Dol alpha-1,6-mannosyltransferase activity"/>
    <property type="evidence" value="ECO:0007669"/>
    <property type="project" value="UniProtKB-EC"/>
</dbReference>
<evidence type="ECO:0000313" key="13">
    <source>
        <dbReference type="EMBL" id="KAK3335400.1"/>
    </source>
</evidence>
<evidence type="ECO:0000256" key="1">
    <source>
        <dbReference type="ARBA" id="ARBA00004477"/>
    </source>
</evidence>
<evidence type="ECO:0000256" key="2">
    <source>
        <dbReference type="ARBA" id="ARBA00004922"/>
    </source>
</evidence>
<evidence type="ECO:0000256" key="8">
    <source>
        <dbReference type="ARBA" id="ARBA00022989"/>
    </source>
</evidence>
<feature type="transmembrane region" description="Helical" evidence="12">
    <location>
        <begin position="71"/>
        <end position="89"/>
    </location>
</feature>
<sequence length="573" mass="62190">MKLLDAGLLLLIPCLIITHLVLAPYTKVEESFNIQATHDVLVYGMPTVHVRDRLSYTYDHFTFSGAVPRTFLGPVLLAGVAQPIIAVVGFDHAQFVVRAVLGLFNAACLFVFARSIRRAYGVATARWYLLLQASQFHIMFYASRTLPNMFAFGLTTLAFSFLIPDPNPKTILPRQRLAIGTLVFAAVVFRSEIALLLATTVLHLLILPATSLEKVIPPFAISFLAALAVSVPLDSYFWQKPLWPELWGFYFNAVLGSSSAWGVSPFHYYFTSALPRLLLNPLTYTVLIPLSLRHPALAAPARRLLIPSLLFVAIYSLQPHKEARFIFYVVPPLTAAAALGANLVFNRRAKNALSALLALALVASVALSFAASTGMLLLSSLNYPGGEALAFLRETVRSSAASDALVPAHADVLACMTGVTLFGTVVGSAVPSFGMFKGGLVGKRQTTGAEHGGVSLVLDKTEDEALLAQPDFWRRFDYVLAEDTAKVKGGAWETIGVVKGYAGVEVQLSGKGGDEEEDASQPPVVGKGAAVARWKRRVRALTGGRWVGPRMAPRIYILKRIKDAERLRKTIGA</sequence>
<accession>A0AAE0J2D2</accession>
<feature type="transmembrane region" description="Helical" evidence="12">
    <location>
        <begin position="6"/>
        <end position="25"/>
    </location>
</feature>
<keyword evidence="14" id="KW-1185">Reference proteome</keyword>
<organism evidence="13 14">
    <name type="scientific">Cercophora scortea</name>
    <dbReference type="NCBI Taxonomy" id="314031"/>
    <lineage>
        <taxon>Eukaryota</taxon>
        <taxon>Fungi</taxon>
        <taxon>Dikarya</taxon>
        <taxon>Ascomycota</taxon>
        <taxon>Pezizomycotina</taxon>
        <taxon>Sordariomycetes</taxon>
        <taxon>Sordariomycetidae</taxon>
        <taxon>Sordariales</taxon>
        <taxon>Lasiosphaeriaceae</taxon>
        <taxon>Cercophora</taxon>
    </lineage>
</organism>
<dbReference type="EC" id="2.4.1.-" evidence="12"/>
<reference evidence="13" key="2">
    <citation type="submission" date="2023-06" db="EMBL/GenBank/DDBJ databases">
        <authorList>
            <consortium name="Lawrence Berkeley National Laboratory"/>
            <person name="Haridas S."/>
            <person name="Hensen N."/>
            <person name="Bonometti L."/>
            <person name="Westerberg I."/>
            <person name="Brannstrom I.O."/>
            <person name="Guillou S."/>
            <person name="Cros-Aarteil S."/>
            <person name="Calhoun S."/>
            <person name="Kuo A."/>
            <person name="Mondo S."/>
            <person name="Pangilinan J."/>
            <person name="Riley R."/>
            <person name="Labutti K."/>
            <person name="Andreopoulos B."/>
            <person name="Lipzen A."/>
            <person name="Chen C."/>
            <person name="Yanf M."/>
            <person name="Daum C."/>
            <person name="Ng V."/>
            <person name="Clum A."/>
            <person name="Steindorff A."/>
            <person name="Ohm R."/>
            <person name="Martin F."/>
            <person name="Silar P."/>
            <person name="Natvig D."/>
            <person name="Lalanne C."/>
            <person name="Gautier V."/>
            <person name="Ament-Velasquez S.L."/>
            <person name="Kruys A."/>
            <person name="Hutchinson M.I."/>
            <person name="Powell A.J."/>
            <person name="Barry K."/>
            <person name="Miller A.N."/>
            <person name="Grigoriev I.V."/>
            <person name="Debuchy R."/>
            <person name="Gladieux P."/>
            <person name="Thoren M.H."/>
            <person name="Johannesson H."/>
        </authorList>
    </citation>
    <scope>NUCLEOTIDE SEQUENCE</scope>
    <source>
        <strain evidence="13">SMH4131-1</strain>
    </source>
</reference>